<dbReference type="InterPro" id="IPR018060">
    <property type="entry name" value="HTH_AraC"/>
</dbReference>
<gene>
    <name evidence="5" type="ORF">HMPREF9469_00819</name>
</gene>
<dbReference type="SUPFAM" id="SSF51182">
    <property type="entry name" value="RmlC-like cupins"/>
    <property type="match status" value="1"/>
</dbReference>
<dbReference type="GO" id="GO:0043565">
    <property type="term" value="F:sequence-specific DNA binding"/>
    <property type="evidence" value="ECO:0007669"/>
    <property type="project" value="InterPro"/>
</dbReference>
<dbReference type="Pfam" id="PF07883">
    <property type="entry name" value="Cupin_2"/>
    <property type="match status" value="1"/>
</dbReference>
<keyword evidence="1" id="KW-0805">Transcription regulation</keyword>
<keyword evidence="3" id="KW-0804">Transcription</keyword>
<evidence type="ECO:0000256" key="2">
    <source>
        <dbReference type="ARBA" id="ARBA00023125"/>
    </source>
</evidence>
<dbReference type="PROSITE" id="PS00041">
    <property type="entry name" value="HTH_ARAC_FAMILY_1"/>
    <property type="match status" value="1"/>
</dbReference>
<dbReference type="PANTHER" id="PTHR43280:SF28">
    <property type="entry name" value="HTH-TYPE TRANSCRIPTIONAL ACTIVATOR RHAS"/>
    <property type="match status" value="1"/>
</dbReference>
<dbReference type="Gene3D" id="2.60.120.10">
    <property type="entry name" value="Jelly Rolls"/>
    <property type="match status" value="1"/>
</dbReference>
<reference evidence="5 6" key="1">
    <citation type="submission" date="2011-08" db="EMBL/GenBank/DDBJ databases">
        <title>The Genome Sequence of Clostridium citroniae WAL-17108.</title>
        <authorList>
            <consortium name="The Broad Institute Genome Sequencing Platform"/>
            <person name="Earl A."/>
            <person name="Ward D."/>
            <person name="Feldgarden M."/>
            <person name="Gevers D."/>
            <person name="Finegold S.M."/>
            <person name="Summanen P.H."/>
            <person name="Molitoris D.R."/>
            <person name="Vaisanen M.L."/>
            <person name="Daigneault M."/>
            <person name="Allen-Vercoe E."/>
            <person name="Young S.K."/>
            <person name="Zeng Q."/>
            <person name="Gargeya S."/>
            <person name="Fitzgerald M."/>
            <person name="Haas B."/>
            <person name="Abouelleil A."/>
            <person name="Alvarado L."/>
            <person name="Arachchi H.M."/>
            <person name="Berlin A."/>
            <person name="Brown A."/>
            <person name="Chapman S.B."/>
            <person name="Chen Z."/>
            <person name="Dunbar C."/>
            <person name="Freedman E."/>
            <person name="Gearin G."/>
            <person name="Gellesch M."/>
            <person name="Goldberg J."/>
            <person name="Griggs A."/>
            <person name="Gujja S."/>
            <person name="Heiman D."/>
            <person name="Howarth C."/>
            <person name="Larson L."/>
            <person name="Lui A."/>
            <person name="MacDonald P.J.P."/>
            <person name="Montmayeur A."/>
            <person name="Murphy C."/>
            <person name="Neiman D."/>
            <person name="Pearson M."/>
            <person name="Priest M."/>
            <person name="Roberts A."/>
            <person name="Saif S."/>
            <person name="Shea T."/>
            <person name="Shenoy N."/>
            <person name="Sisk P."/>
            <person name="Stolte C."/>
            <person name="Sykes S."/>
            <person name="Wortman J."/>
            <person name="Nusbaum C."/>
            <person name="Birren B."/>
        </authorList>
    </citation>
    <scope>NUCLEOTIDE SEQUENCE [LARGE SCALE GENOMIC DNA]</scope>
    <source>
        <strain evidence="5 6">WAL-17108</strain>
    </source>
</reference>
<dbReference type="AlphaFoldDB" id="G5HE07"/>
<dbReference type="SUPFAM" id="SSF46689">
    <property type="entry name" value="Homeodomain-like"/>
    <property type="match status" value="2"/>
</dbReference>
<dbReference type="Gene3D" id="1.10.10.60">
    <property type="entry name" value="Homeodomain-like"/>
    <property type="match status" value="2"/>
</dbReference>
<evidence type="ECO:0000313" key="5">
    <source>
        <dbReference type="EMBL" id="EHF00353.1"/>
    </source>
</evidence>
<evidence type="ECO:0000256" key="3">
    <source>
        <dbReference type="ARBA" id="ARBA00023163"/>
    </source>
</evidence>
<dbReference type="PANTHER" id="PTHR43280">
    <property type="entry name" value="ARAC-FAMILY TRANSCRIPTIONAL REGULATOR"/>
    <property type="match status" value="1"/>
</dbReference>
<sequence length="294" mass="34276">MEKGQQNYINSINLNTDADFPYLVLEVVNGHSYPLNPGFRVMHWHEDVQFIYVLEGTVHVQTLNNEVELQSSEGIFINRNVVHLVKQTNNCHYMSFVFPEYILKFYAGCPANSLVENLIGQECIPFCYFSKRQTWCEQILFIMQELTTLEKKKNEFYVCEVMIRLFTLVLLTRKNHVLSQVKPDDTIALRMRIFLHYIEQHYGDDVTLESLAQSANVSKSECIRCFKLSMQITPYKYLMEYRLSRAALLLRQTNESVGNIASNVGFHQMSRFGKCFKEKTGCTPKEYRNAAKNN</sequence>
<evidence type="ECO:0000256" key="1">
    <source>
        <dbReference type="ARBA" id="ARBA00023015"/>
    </source>
</evidence>
<dbReference type="InterPro" id="IPR013096">
    <property type="entry name" value="Cupin_2"/>
</dbReference>
<dbReference type="SMART" id="SM00342">
    <property type="entry name" value="HTH_ARAC"/>
    <property type="match status" value="1"/>
</dbReference>
<dbReference type="PATRIC" id="fig|742733.3.peg.858"/>
<dbReference type="EMBL" id="ADLJ01000005">
    <property type="protein sequence ID" value="EHF00353.1"/>
    <property type="molecule type" value="Genomic_DNA"/>
</dbReference>
<dbReference type="eggNOG" id="COG2207">
    <property type="taxonomic scope" value="Bacteria"/>
</dbReference>
<dbReference type="InterPro" id="IPR014710">
    <property type="entry name" value="RmlC-like_jellyroll"/>
</dbReference>
<keyword evidence="2" id="KW-0238">DNA-binding</keyword>
<dbReference type="RefSeq" id="WP_007859429.1">
    <property type="nucleotide sequence ID" value="NZ_JH376420.1"/>
</dbReference>
<dbReference type="InterPro" id="IPR009057">
    <property type="entry name" value="Homeodomain-like_sf"/>
</dbReference>
<dbReference type="InterPro" id="IPR011051">
    <property type="entry name" value="RmlC_Cupin_sf"/>
</dbReference>
<feature type="domain" description="HTH araC/xylS-type" evidence="4">
    <location>
        <begin position="192"/>
        <end position="290"/>
    </location>
</feature>
<dbReference type="Pfam" id="PF12833">
    <property type="entry name" value="HTH_18"/>
    <property type="match status" value="1"/>
</dbReference>
<comment type="caution">
    <text evidence="5">The sequence shown here is derived from an EMBL/GenBank/DDBJ whole genome shotgun (WGS) entry which is preliminary data.</text>
</comment>
<evidence type="ECO:0000313" key="6">
    <source>
        <dbReference type="Proteomes" id="UP000003763"/>
    </source>
</evidence>
<dbReference type="PRINTS" id="PR00032">
    <property type="entry name" value="HTHARAC"/>
</dbReference>
<accession>G5HE07</accession>
<dbReference type="InterPro" id="IPR018062">
    <property type="entry name" value="HTH_AraC-typ_CS"/>
</dbReference>
<dbReference type="HOGENOM" id="CLU_000445_88_3_9"/>
<dbReference type="GO" id="GO:0003700">
    <property type="term" value="F:DNA-binding transcription factor activity"/>
    <property type="evidence" value="ECO:0007669"/>
    <property type="project" value="InterPro"/>
</dbReference>
<dbReference type="Proteomes" id="UP000003763">
    <property type="component" value="Unassembled WGS sequence"/>
</dbReference>
<protein>
    <recommendedName>
        <fullName evidence="4">HTH araC/xylS-type domain-containing protein</fullName>
    </recommendedName>
</protein>
<organism evidence="5 6">
    <name type="scientific">[Clostridium] citroniae WAL-17108</name>
    <dbReference type="NCBI Taxonomy" id="742733"/>
    <lineage>
        <taxon>Bacteria</taxon>
        <taxon>Bacillati</taxon>
        <taxon>Bacillota</taxon>
        <taxon>Clostridia</taxon>
        <taxon>Lachnospirales</taxon>
        <taxon>Lachnospiraceae</taxon>
        <taxon>Enterocloster</taxon>
    </lineage>
</organism>
<evidence type="ECO:0000259" key="4">
    <source>
        <dbReference type="PROSITE" id="PS01124"/>
    </source>
</evidence>
<proteinExistence type="predicted"/>
<dbReference type="InterPro" id="IPR020449">
    <property type="entry name" value="Tscrpt_reg_AraC-type_HTH"/>
</dbReference>
<name>G5HE07_9FIRM</name>
<dbReference type="PROSITE" id="PS01124">
    <property type="entry name" value="HTH_ARAC_FAMILY_2"/>
    <property type="match status" value="1"/>
</dbReference>